<dbReference type="Pfam" id="PF08448">
    <property type="entry name" value="PAS_4"/>
    <property type="match status" value="1"/>
</dbReference>
<dbReference type="PANTHER" id="PTHR44757:SF2">
    <property type="entry name" value="BIOFILM ARCHITECTURE MAINTENANCE PROTEIN MBAA"/>
    <property type="match status" value="1"/>
</dbReference>
<evidence type="ECO:0000256" key="1">
    <source>
        <dbReference type="SAM" id="Phobius"/>
    </source>
</evidence>
<organism evidence="6 7">
    <name type="scientific">Comamonas sediminis</name>
    <dbReference type="NCBI Taxonomy" id="1783360"/>
    <lineage>
        <taxon>Bacteria</taxon>
        <taxon>Pseudomonadati</taxon>
        <taxon>Pseudomonadota</taxon>
        <taxon>Betaproteobacteria</taxon>
        <taxon>Burkholderiales</taxon>
        <taxon>Comamonadaceae</taxon>
        <taxon>Comamonas</taxon>
    </lineage>
</organism>
<evidence type="ECO:0000259" key="5">
    <source>
        <dbReference type="PROSITE" id="PS50887"/>
    </source>
</evidence>
<dbReference type="InterPro" id="IPR043128">
    <property type="entry name" value="Rev_trsase/Diguanyl_cyclase"/>
</dbReference>
<dbReference type="Gene3D" id="3.20.20.450">
    <property type="entry name" value="EAL domain"/>
    <property type="match status" value="1"/>
</dbReference>
<feature type="transmembrane region" description="Helical" evidence="1">
    <location>
        <begin position="250"/>
        <end position="267"/>
    </location>
</feature>
<feature type="transmembrane region" description="Helical" evidence="1">
    <location>
        <begin position="21"/>
        <end position="40"/>
    </location>
</feature>
<feature type="domain" description="PAC" evidence="3">
    <location>
        <begin position="474"/>
        <end position="527"/>
    </location>
</feature>
<evidence type="ECO:0000259" key="4">
    <source>
        <dbReference type="PROSITE" id="PS50883"/>
    </source>
</evidence>
<comment type="caution">
    <text evidence="6">The sequence shown here is derived from an EMBL/GenBank/DDBJ whole genome shotgun (WGS) entry which is preliminary data.</text>
</comment>
<dbReference type="InterPro" id="IPR052155">
    <property type="entry name" value="Biofilm_reg_signaling"/>
</dbReference>
<dbReference type="RefSeq" id="WP_312835419.1">
    <property type="nucleotide sequence ID" value="NZ_JBGBDC010000010.1"/>
</dbReference>
<evidence type="ECO:0000313" key="6">
    <source>
        <dbReference type="EMBL" id="MEY2253482.1"/>
    </source>
</evidence>
<keyword evidence="1" id="KW-0472">Membrane</keyword>
<name>A0ABV4B8K1_9BURK</name>
<dbReference type="Proteomes" id="UP001562178">
    <property type="component" value="Unassembled WGS sequence"/>
</dbReference>
<dbReference type="InterPro" id="IPR035919">
    <property type="entry name" value="EAL_sf"/>
</dbReference>
<dbReference type="InterPro" id="IPR035965">
    <property type="entry name" value="PAS-like_dom_sf"/>
</dbReference>
<feature type="domain" description="PAS" evidence="2">
    <location>
        <begin position="401"/>
        <end position="447"/>
    </location>
</feature>
<feature type="transmembrane region" description="Helical" evidence="1">
    <location>
        <begin position="115"/>
        <end position="135"/>
    </location>
</feature>
<protein>
    <submittedName>
        <fullName evidence="6">Bifunctional diguanylate cyclase/phosphodiesterase</fullName>
    </submittedName>
</protein>
<dbReference type="SUPFAM" id="SSF55785">
    <property type="entry name" value="PYP-like sensor domain (PAS domain)"/>
    <property type="match status" value="2"/>
</dbReference>
<keyword evidence="7" id="KW-1185">Reference proteome</keyword>
<keyword evidence="1" id="KW-0812">Transmembrane</keyword>
<dbReference type="SUPFAM" id="SSF141868">
    <property type="entry name" value="EAL domain-like"/>
    <property type="match status" value="1"/>
</dbReference>
<dbReference type="PANTHER" id="PTHR44757">
    <property type="entry name" value="DIGUANYLATE CYCLASE DGCP"/>
    <property type="match status" value="1"/>
</dbReference>
<dbReference type="InterPro" id="IPR000700">
    <property type="entry name" value="PAS-assoc_C"/>
</dbReference>
<dbReference type="InterPro" id="IPR000160">
    <property type="entry name" value="GGDEF_dom"/>
</dbReference>
<dbReference type="PROSITE" id="PS50883">
    <property type="entry name" value="EAL"/>
    <property type="match status" value="1"/>
</dbReference>
<feature type="domain" description="EAL" evidence="4">
    <location>
        <begin position="707"/>
        <end position="961"/>
    </location>
</feature>
<feature type="domain" description="GGDEF" evidence="5">
    <location>
        <begin position="559"/>
        <end position="698"/>
    </location>
</feature>
<dbReference type="InterPro" id="IPR013656">
    <property type="entry name" value="PAS_4"/>
</dbReference>
<proteinExistence type="predicted"/>
<dbReference type="InterPro" id="IPR001633">
    <property type="entry name" value="EAL_dom"/>
</dbReference>
<dbReference type="Pfam" id="PF00990">
    <property type="entry name" value="GGDEF"/>
    <property type="match status" value="1"/>
</dbReference>
<evidence type="ECO:0000259" key="2">
    <source>
        <dbReference type="PROSITE" id="PS50112"/>
    </source>
</evidence>
<dbReference type="PROSITE" id="PS50887">
    <property type="entry name" value="GGDEF"/>
    <property type="match status" value="1"/>
</dbReference>
<feature type="transmembrane region" description="Helical" evidence="1">
    <location>
        <begin position="163"/>
        <end position="182"/>
    </location>
</feature>
<keyword evidence="1" id="KW-1133">Transmembrane helix</keyword>
<dbReference type="SMART" id="SM00267">
    <property type="entry name" value="GGDEF"/>
    <property type="match status" value="1"/>
</dbReference>
<sequence length="965" mass="105477">MALPYTPLSLGRRIHEIHTRIVWCLLAGGVVLAGLVATDAQGVGFVQALQTWVQVLLLLAALATLGWGGRLLLQGSAASAFLGCPLWVCSAVVLGGFAVVLALPLRWSEPGSLPALWLELAVNILLSISLLIVSIELSSSSRRHRPGTAPGASPWLRLQSHRAVLTALAALALGAAVVAQGLVDLEGVRRFLVPLAMLVCCAWVAMQSRHFAGQSGRWTVLRISAALAVGAMAMLLGAGTRWALLVEQAAWSYALSVLALVLIMASLRHSLVDWASSHPARLQGEEWLEQAPIGVVRVDGTGAIVHANRTQLDWLGVPSLVDQPWTEALAPSLRGQAPDWLARLRAGQSLAFEQSIETPQGLRHFQTDILVAPQGRDAHAFMLLSHDVSMQKLMVGRVQEQQSQLVSLVSAIPDLVVLKGADGRFLHCNQAFERLVGLTHAQIIGRTTSDLGLQARMPSDWETDLRARNANTPVVYEETLQFADNGYQGRFEITKSAIRAANGEVTGLLCISRDLAERSRARKEIERLEFFDVLTGLPNRRMLMDRLEWSIIACQQRGTYAALLFIDLDNFKDLNDSLGHQKGDRLLCEVGKRLIASVRSGDVVARFGGDEFVVLVENLGAERAQAEAHVRAVVEHVITRFKQPFALDGQSHHSTPSIGVTVFGDHESLTVQELLKRADLAMYEAKSAGRNTQRFFDPQMQAIVNARANLENDLRQAIHDGELQVYYQPVMNGSGSLVGAEALVRWRHPARGLVMPIEFIDLAEQTGLIVELGNFVMRTACQQLALWAASASTQGLTMSVNVSPRQFHNQGFVDEVLGIVAQTGANARRLKLELTENLLLGDVNETVNRMRQLKEHGVGFSLDDFGVGYSSLAYLKRLPLDQLKIDRSFVSDVLSDVSDAVIVRTILALAQSLELEVVAEGVENSEQVDFLVSNGCKRFQGFHFGRPVPIGEFERLHSFPSCRPA</sequence>
<dbReference type="Gene3D" id="3.30.450.20">
    <property type="entry name" value="PAS domain"/>
    <property type="match status" value="2"/>
</dbReference>
<dbReference type="CDD" id="cd01948">
    <property type="entry name" value="EAL"/>
    <property type="match status" value="1"/>
</dbReference>
<dbReference type="Gene3D" id="3.30.70.270">
    <property type="match status" value="1"/>
</dbReference>
<feature type="transmembrane region" description="Helical" evidence="1">
    <location>
        <begin position="80"/>
        <end position="103"/>
    </location>
</feature>
<dbReference type="CDD" id="cd00130">
    <property type="entry name" value="PAS"/>
    <property type="match status" value="1"/>
</dbReference>
<evidence type="ECO:0000259" key="3">
    <source>
        <dbReference type="PROSITE" id="PS50113"/>
    </source>
</evidence>
<dbReference type="SMART" id="SM00052">
    <property type="entry name" value="EAL"/>
    <property type="match status" value="1"/>
</dbReference>
<dbReference type="PROSITE" id="PS50112">
    <property type="entry name" value="PAS"/>
    <property type="match status" value="1"/>
</dbReference>
<dbReference type="Pfam" id="PF00563">
    <property type="entry name" value="EAL"/>
    <property type="match status" value="1"/>
</dbReference>
<dbReference type="SMART" id="SM00091">
    <property type="entry name" value="PAS"/>
    <property type="match status" value="2"/>
</dbReference>
<dbReference type="InterPro" id="IPR000014">
    <property type="entry name" value="PAS"/>
</dbReference>
<reference evidence="6 7" key="1">
    <citation type="journal article" date="2016" name="Int. J. Syst. Evol. Microbiol.">
        <title>Description of Comamonas sediminis sp. nov., isolated from lagoon sediments.</title>
        <authorList>
            <person name="Subhash Y."/>
            <person name="Bang J.J."/>
            <person name="You T.H."/>
            <person name="Lee S.S."/>
        </authorList>
    </citation>
    <scope>NUCLEOTIDE SEQUENCE [LARGE SCALE GENOMIC DNA]</scope>
    <source>
        <strain evidence="6 7">JCM 31169</strain>
    </source>
</reference>
<evidence type="ECO:0000313" key="7">
    <source>
        <dbReference type="Proteomes" id="UP001562178"/>
    </source>
</evidence>
<dbReference type="NCBIfam" id="TIGR00254">
    <property type="entry name" value="GGDEF"/>
    <property type="match status" value="1"/>
</dbReference>
<feature type="transmembrane region" description="Helical" evidence="1">
    <location>
        <begin position="52"/>
        <end position="73"/>
    </location>
</feature>
<dbReference type="PROSITE" id="PS50113">
    <property type="entry name" value="PAC"/>
    <property type="match status" value="1"/>
</dbReference>
<dbReference type="EMBL" id="JBGBDC010000010">
    <property type="protein sequence ID" value="MEY2253482.1"/>
    <property type="molecule type" value="Genomic_DNA"/>
</dbReference>
<dbReference type="CDD" id="cd01949">
    <property type="entry name" value="GGDEF"/>
    <property type="match status" value="1"/>
</dbReference>
<dbReference type="InterPro" id="IPR029787">
    <property type="entry name" value="Nucleotide_cyclase"/>
</dbReference>
<feature type="transmembrane region" description="Helical" evidence="1">
    <location>
        <begin position="218"/>
        <end position="238"/>
    </location>
</feature>
<accession>A0ABV4B8K1</accession>
<gene>
    <name evidence="6" type="ORF">AB7A72_20860</name>
</gene>
<dbReference type="SUPFAM" id="SSF55073">
    <property type="entry name" value="Nucleotide cyclase"/>
    <property type="match status" value="1"/>
</dbReference>
<dbReference type="NCBIfam" id="TIGR00229">
    <property type="entry name" value="sensory_box"/>
    <property type="match status" value="1"/>
</dbReference>